<keyword evidence="4" id="KW-1185">Reference proteome</keyword>
<evidence type="ECO:0000259" key="2">
    <source>
        <dbReference type="Pfam" id="PF01557"/>
    </source>
</evidence>
<dbReference type="Gene3D" id="3.90.850.10">
    <property type="entry name" value="Fumarylacetoacetase-like, C-terminal domain"/>
    <property type="match status" value="1"/>
</dbReference>
<dbReference type="PANTHER" id="PTHR11820">
    <property type="entry name" value="ACYLPYRUVASE"/>
    <property type="match status" value="1"/>
</dbReference>
<gene>
    <name evidence="3" type="ORF">GNH96_04045</name>
</gene>
<dbReference type="InterPro" id="IPR011234">
    <property type="entry name" value="Fumarylacetoacetase-like_C"/>
</dbReference>
<dbReference type="Pfam" id="PF01557">
    <property type="entry name" value="FAA_hydrolase"/>
    <property type="match status" value="1"/>
</dbReference>
<reference evidence="4" key="1">
    <citation type="submission" date="2019-12" db="EMBL/GenBank/DDBJ databases">
        <authorList>
            <person name="Awala S.I."/>
            <person name="Rhee S.K."/>
        </authorList>
    </citation>
    <scope>NUCLEOTIDE SEQUENCE [LARGE SCALE GENOMIC DNA]</scope>
    <source>
        <strain evidence="4">IM1</strain>
    </source>
</reference>
<dbReference type="GO" id="GO:0018773">
    <property type="term" value="F:acetylpyruvate hydrolase activity"/>
    <property type="evidence" value="ECO:0007669"/>
    <property type="project" value="TreeGrafter"/>
</dbReference>
<accession>A0A858Q5U2</accession>
<dbReference type="AlphaFoldDB" id="A0A858Q5U2"/>
<proteinExistence type="predicted"/>
<dbReference type="RefSeq" id="WP_169602512.1">
    <property type="nucleotide sequence ID" value="NZ_CP046565.1"/>
</dbReference>
<evidence type="ECO:0000256" key="1">
    <source>
        <dbReference type="ARBA" id="ARBA00022723"/>
    </source>
</evidence>
<evidence type="ECO:0000313" key="3">
    <source>
        <dbReference type="EMBL" id="QJD29220.1"/>
    </source>
</evidence>
<dbReference type="GO" id="GO:0046872">
    <property type="term" value="F:metal ion binding"/>
    <property type="evidence" value="ECO:0007669"/>
    <property type="project" value="UniProtKB-KW"/>
</dbReference>
<name>A0A858Q5U2_9GAMM</name>
<dbReference type="SUPFAM" id="SSF56529">
    <property type="entry name" value="FAH"/>
    <property type="match status" value="1"/>
</dbReference>
<dbReference type="Proteomes" id="UP000503004">
    <property type="component" value="Chromosome"/>
</dbReference>
<protein>
    <submittedName>
        <fullName evidence="3">FAA hydrolase family protein</fullName>
    </submittedName>
</protein>
<dbReference type="EMBL" id="CP046565">
    <property type="protein sequence ID" value="QJD29220.1"/>
    <property type="molecule type" value="Genomic_DNA"/>
</dbReference>
<keyword evidence="3" id="KW-0378">Hydrolase</keyword>
<sequence>MNYAFPPAPIITLDAMSSNPFPVRRIFCLARNYPESGQEAVKPAEPSFFLKPPGTILQNNSVLPYPPGTGALSPEVEMVVALHKGGRNIPADKVDYDYVFGYAVGLDMTRRDALDAAIAQGLPWDKAKVFDHSSPCSAITPEFYAGNIASGKIELKVNGELRQSGNVADMLWKIPETVHYLSTRMELFPGDLIYTGTPGPASPVVQGDVIEATVAGLEPLVITVG</sequence>
<organism evidence="3 4">
    <name type="scientific">Methylococcus geothermalis</name>
    <dbReference type="NCBI Taxonomy" id="2681310"/>
    <lineage>
        <taxon>Bacteria</taxon>
        <taxon>Pseudomonadati</taxon>
        <taxon>Pseudomonadota</taxon>
        <taxon>Gammaproteobacteria</taxon>
        <taxon>Methylococcales</taxon>
        <taxon>Methylococcaceae</taxon>
        <taxon>Methylococcus</taxon>
    </lineage>
</organism>
<dbReference type="InterPro" id="IPR036663">
    <property type="entry name" value="Fumarylacetoacetase_C_sf"/>
</dbReference>
<dbReference type="KEGG" id="metu:GNH96_04045"/>
<evidence type="ECO:0000313" key="4">
    <source>
        <dbReference type="Proteomes" id="UP000503004"/>
    </source>
</evidence>
<keyword evidence="1" id="KW-0479">Metal-binding</keyword>
<dbReference type="PANTHER" id="PTHR11820:SF90">
    <property type="entry name" value="FLUTATHIONE S-TRANSFERASE"/>
    <property type="match status" value="1"/>
</dbReference>
<feature type="domain" description="Fumarylacetoacetase-like C-terminal" evidence="2">
    <location>
        <begin position="26"/>
        <end position="224"/>
    </location>
</feature>